<evidence type="ECO:0000256" key="1">
    <source>
        <dbReference type="SAM" id="MobiDB-lite"/>
    </source>
</evidence>
<evidence type="ECO:0000313" key="3">
    <source>
        <dbReference type="Proteomes" id="UP000184546"/>
    </source>
</evidence>
<dbReference type="RefSeq" id="XP_020059922.1">
    <property type="nucleotide sequence ID" value="XM_020203197.1"/>
</dbReference>
<organism evidence="2 3">
    <name type="scientific">Aspergillus aculeatus (strain ATCC 16872 / CBS 172.66 / WB 5094)</name>
    <dbReference type="NCBI Taxonomy" id="690307"/>
    <lineage>
        <taxon>Eukaryota</taxon>
        <taxon>Fungi</taxon>
        <taxon>Dikarya</taxon>
        <taxon>Ascomycota</taxon>
        <taxon>Pezizomycotina</taxon>
        <taxon>Eurotiomycetes</taxon>
        <taxon>Eurotiomycetidae</taxon>
        <taxon>Eurotiales</taxon>
        <taxon>Aspergillaceae</taxon>
        <taxon>Aspergillus</taxon>
        <taxon>Aspergillus subgen. Circumdati</taxon>
    </lineage>
</organism>
<proteinExistence type="predicted"/>
<dbReference type="STRING" id="690307.A0A1L9X567"/>
<dbReference type="OrthoDB" id="9997739at2759"/>
<name>A0A1L9X567_ASPA1</name>
<dbReference type="AlphaFoldDB" id="A0A1L9X567"/>
<sequence>MNAKFANSISSRLFTFIVGSEEKRITIHSDVLTSLSSELDSLLNERFRRGQRTRLVVCQGGHIHPAVRVRSQLRAGAKPSLPRPSKDKSRIYDRSAAQSDRPGAGSGAAAQALPRIFNPSSTRDASNHLHTCLTTKRGQVSEERKKAYAPRKIPLHLQRQLTSNLLGYAKLCVLAEQYGIVPLKDIVLEKLATTLGEFELFEDHVDYFIELVRFSYLHTRPRDDEGFCLRDLLATYVLSRLKQLYDSAKFLNFARKGGDFVVEVRQKSKLSQVYQIWTVVPTLKPRSQQPLALRNKIATGVRLSGGGI</sequence>
<keyword evidence="3" id="KW-1185">Reference proteome</keyword>
<dbReference type="OMA" id="FHTIRIV"/>
<dbReference type="Proteomes" id="UP000184546">
    <property type="component" value="Unassembled WGS sequence"/>
</dbReference>
<dbReference type="GeneID" id="30977011"/>
<feature type="region of interest" description="Disordered" evidence="1">
    <location>
        <begin position="75"/>
        <end position="109"/>
    </location>
</feature>
<protein>
    <recommendedName>
        <fullName evidence="4">BTB domain-containing protein</fullName>
    </recommendedName>
</protein>
<feature type="compositionally biased region" description="Basic and acidic residues" evidence="1">
    <location>
        <begin position="84"/>
        <end position="93"/>
    </location>
</feature>
<dbReference type="VEuPathDB" id="FungiDB:ASPACDRAFT_56974"/>
<accession>A0A1L9X567</accession>
<evidence type="ECO:0000313" key="2">
    <source>
        <dbReference type="EMBL" id="OJK03583.1"/>
    </source>
</evidence>
<gene>
    <name evidence="2" type="ORF">ASPACDRAFT_56974</name>
</gene>
<dbReference type="EMBL" id="KV878971">
    <property type="protein sequence ID" value="OJK03583.1"/>
    <property type="molecule type" value="Genomic_DNA"/>
</dbReference>
<reference evidence="3" key="1">
    <citation type="journal article" date="2017" name="Genome Biol.">
        <title>Comparative genomics reveals high biological diversity and specific adaptations in the industrially and medically important fungal genus Aspergillus.</title>
        <authorList>
            <person name="de Vries R.P."/>
            <person name="Riley R."/>
            <person name="Wiebenga A."/>
            <person name="Aguilar-Osorio G."/>
            <person name="Amillis S."/>
            <person name="Uchima C.A."/>
            <person name="Anderluh G."/>
            <person name="Asadollahi M."/>
            <person name="Askin M."/>
            <person name="Barry K."/>
            <person name="Battaglia E."/>
            <person name="Bayram O."/>
            <person name="Benocci T."/>
            <person name="Braus-Stromeyer S.A."/>
            <person name="Caldana C."/>
            <person name="Canovas D."/>
            <person name="Cerqueira G.C."/>
            <person name="Chen F."/>
            <person name="Chen W."/>
            <person name="Choi C."/>
            <person name="Clum A."/>
            <person name="Dos Santos R.A."/>
            <person name="Damasio A.R."/>
            <person name="Diallinas G."/>
            <person name="Emri T."/>
            <person name="Fekete E."/>
            <person name="Flipphi M."/>
            <person name="Freyberg S."/>
            <person name="Gallo A."/>
            <person name="Gournas C."/>
            <person name="Habgood R."/>
            <person name="Hainaut M."/>
            <person name="Harispe M.L."/>
            <person name="Henrissat B."/>
            <person name="Hilden K.S."/>
            <person name="Hope R."/>
            <person name="Hossain A."/>
            <person name="Karabika E."/>
            <person name="Karaffa L."/>
            <person name="Karanyi Z."/>
            <person name="Krasevec N."/>
            <person name="Kuo A."/>
            <person name="Kusch H."/>
            <person name="LaButti K."/>
            <person name="Lagendijk E.L."/>
            <person name="Lapidus A."/>
            <person name="Levasseur A."/>
            <person name="Lindquist E."/>
            <person name="Lipzen A."/>
            <person name="Logrieco A.F."/>
            <person name="MacCabe A."/>
            <person name="Maekelae M.R."/>
            <person name="Malavazi I."/>
            <person name="Melin P."/>
            <person name="Meyer V."/>
            <person name="Mielnichuk N."/>
            <person name="Miskei M."/>
            <person name="Molnar A.P."/>
            <person name="Mule G."/>
            <person name="Ngan C.Y."/>
            <person name="Orejas M."/>
            <person name="Orosz E."/>
            <person name="Ouedraogo J.P."/>
            <person name="Overkamp K.M."/>
            <person name="Park H.-S."/>
            <person name="Perrone G."/>
            <person name="Piumi F."/>
            <person name="Punt P.J."/>
            <person name="Ram A.F."/>
            <person name="Ramon A."/>
            <person name="Rauscher S."/>
            <person name="Record E."/>
            <person name="Riano-Pachon D.M."/>
            <person name="Robert V."/>
            <person name="Roehrig J."/>
            <person name="Ruller R."/>
            <person name="Salamov A."/>
            <person name="Salih N.S."/>
            <person name="Samson R.A."/>
            <person name="Sandor E."/>
            <person name="Sanguinetti M."/>
            <person name="Schuetze T."/>
            <person name="Sepcic K."/>
            <person name="Shelest E."/>
            <person name="Sherlock G."/>
            <person name="Sophianopoulou V."/>
            <person name="Squina F.M."/>
            <person name="Sun H."/>
            <person name="Susca A."/>
            <person name="Todd R.B."/>
            <person name="Tsang A."/>
            <person name="Unkles S.E."/>
            <person name="van de Wiele N."/>
            <person name="van Rossen-Uffink D."/>
            <person name="Oliveira J.V."/>
            <person name="Vesth T.C."/>
            <person name="Visser J."/>
            <person name="Yu J.-H."/>
            <person name="Zhou M."/>
            <person name="Andersen M.R."/>
            <person name="Archer D.B."/>
            <person name="Baker S.E."/>
            <person name="Benoit I."/>
            <person name="Brakhage A.A."/>
            <person name="Braus G.H."/>
            <person name="Fischer R."/>
            <person name="Frisvad J.C."/>
            <person name="Goldman G.H."/>
            <person name="Houbraken J."/>
            <person name="Oakley B."/>
            <person name="Pocsi I."/>
            <person name="Scazzocchio C."/>
            <person name="Seiboth B."/>
            <person name="vanKuyk P.A."/>
            <person name="Wortman J."/>
            <person name="Dyer P.S."/>
            <person name="Grigoriev I.V."/>
        </authorList>
    </citation>
    <scope>NUCLEOTIDE SEQUENCE [LARGE SCALE GENOMIC DNA]</scope>
    <source>
        <strain evidence="3">ATCC 16872 / CBS 172.66 / WB 5094</strain>
    </source>
</reference>
<evidence type="ECO:0008006" key="4">
    <source>
        <dbReference type="Google" id="ProtNLM"/>
    </source>
</evidence>